<dbReference type="InterPro" id="IPR007577">
    <property type="entry name" value="GlycoTrfase_DXD_sugar-bd_CS"/>
</dbReference>
<dbReference type="EMBL" id="CP080387">
    <property type="protein sequence ID" value="WHO08749.1"/>
    <property type="molecule type" value="Genomic_DNA"/>
</dbReference>
<dbReference type="GO" id="GO:0016757">
    <property type="term" value="F:glycosyltransferase activity"/>
    <property type="evidence" value="ECO:0007669"/>
    <property type="project" value="UniProtKB-KW"/>
</dbReference>
<keyword evidence="1" id="KW-0808">Transferase</keyword>
<proteinExistence type="predicted"/>
<dbReference type="InterPro" id="IPR051706">
    <property type="entry name" value="Glycosyltransferase_domain"/>
</dbReference>
<protein>
    <submittedName>
        <fullName evidence="2">Mannosyltransferase</fullName>
    </submittedName>
</protein>
<dbReference type="PANTHER" id="PTHR32385">
    <property type="entry name" value="MANNOSYL PHOSPHORYLINOSITOL CERAMIDE SYNTHASE"/>
    <property type="match status" value="1"/>
</dbReference>
<dbReference type="SUPFAM" id="SSF53448">
    <property type="entry name" value="Nucleotide-diphospho-sugar transferases"/>
    <property type="match status" value="1"/>
</dbReference>
<dbReference type="RefSeq" id="WP_269698512.1">
    <property type="nucleotide sequence ID" value="NZ_CP080387.1"/>
</dbReference>
<gene>
    <name evidence="2" type="ORF">KZ699_02835</name>
</gene>
<keyword evidence="2" id="KW-0328">Glycosyltransferase</keyword>
<dbReference type="Gene3D" id="3.90.550.20">
    <property type="match status" value="1"/>
</dbReference>
<dbReference type="InterPro" id="IPR029044">
    <property type="entry name" value="Nucleotide-diphossugar_trans"/>
</dbReference>
<accession>A0ABY8RNX2</accession>
<dbReference type="PANTHER" id="PTHR32385:SF15">
    <property type="entry name" value="INOSITOL PHOSPHOCERAMIDE MANNOSYLTRANSFERASE 1"/>
    <property type="match status" value="1"/>
</dbReference>
<dbReference type="Proteomes" id="UP001225611">
    <property type="component" value="Chromosome 1"/>
</dbReference>
<evidence type="ECO:0000313" key="3">
    <source>
        <dbReference type="Proteomes" id="UP001225611"/>
    </source>
</evidence>
<keyword evidence="3" id="KW-1185">Reference proteome</keyword>
<evidence type="ECO:0000256" key="1">
    <source>
        <dbReference type="ARBA" id="ARBA00022679"/>
    </source>
</evidence>
<dbReference type="Pfam" id="PF04488">
    <property type="entry name" value="Gly_transf_sug"/>
    <property type="match status" value="1"/>
</dbReference>
<name>A0ABY8RNX2_9HYPH</name>
<sequence>MSKHGYNRIAYRAIKIGGNIVKVIFSIDLFLRPGRRKTLPDHRPARRQPKSEKAIPRIIWQTNYSNRVTTPIYANFLFNRLLTPEFEYRYHDDEACQAYIDRHFPGRYADAFRRLQVGAAKADFWRVLVLLQDGGIYLDIDSNFAARPEDAISPDEEAVFIAMKDGEVTNYFMASRPGHPALKLIADRIAQNIEEGTLVSVYDMTGPTVVHAVVKELGVPVRNYREMCTQGQFTNKRAQYADKKDGAWWKEQAKTSIVKNQGALPPAAE</sequence>
<reference evidence="2 3" key="1">
    <citation type="journal article" date="2023" name="Syst. Appl. Microbiol.">
        <title>Agrobacterium cucumeris sp. nov. isolated from crazy roots on cucumber (Cucumis sativus).</title>
        <authorList>
            <person name="Warabieda M."/>
            <person name="Kuzmanovic N."/>
            <person name="Trzcinski P."/>
            <person name="Pulawska J."/>
        </authorList>
    </citation>
    <scope>NUCLEOTIDE SEQUENCE [LARGE SCALE GENOMIC DNA]</scope>
    <source>
        <strain evidence="2 3">O132</strain>
    </source>
</reference>
<evidence type="ECO:0000313" key="2">
    <source>
        <dbReference type="EMBL" id="WHO08749.1"/>
    </source>
</evidence>
<organism evidence="2 3">
    <name type="scientific">Agrobacterium cucumeris</name>
    <dbReference type="NCBI Taxonomy" id="2862866"/>
    <lineage>
        <taxon>Bacteria</taxon>
        <taxon>Pseudomonadati</taxon>
        <taxon>Pseudomonadota</taxon>
        <taxon>Alphaproteobacteria</taxon>
        <taxon>Hyphomicrobiales</taxon>
        <taxon>Rhizobiaceae</taxon>
        <taxon>Rhizobium/Agrobacterium group</taxon>
        <taxon>Agrobacterium</taxon>
    </lineage>
</organism>